<evidence type="ECO:0000259" key="1">
    <source>
        <dbReference type="Pfam" id="PF02627"/>
    </source>
</evidence>
<evidence type="ECO:0000313" key="3">
    <source>
        <dbReference type="Proteomes" id="UP000766595"/>
    </source>
</evidence>
<organism evidence="2 3">
    <name type="scientific">Prosthecodimorpha staleyi</name>
    <dbReference type="NCBI Taxonomy" id="2840188"/>
    <lineage>
        <taxon>Bacteria</taxon>
        <taxon>Pseudomonadati</taxon>
        <taxon>Pseudomonadota</taxon>
        <taxon>Alphaproteobacteria</taxon>
        <taxon>Hyphomicrobiales</taxon>
        <taxon>Ancalomicrobiaceae</taxon>
        <taxon>Prosthecodimorpha</taxon>
    </lineage>
</organism>
<dbReference type="InterPro" id="IPR003779">
    <property type="entry name" value="CMD-like"/>
</dbReference>
<feature type="domain" description="Carboxymuconolactone decarboxylase-like" evidence="1">
    <location>
        <begin position="9"/>
        <end position="78"/>
    </location>
</feature>
<sequence>MKRTWESVKEVMQPGALDVLTKEMLYLAVSITNSCTYCIASHSAAAAKAGMSQEMFGELVAVVGMANETNRLVTAYRVPVDKAFGG</sequence>
<dbReference type="Gene3D" id="1.20.1290.10">
    <property type="entry name" value="AhpD-like"/>
    <property type="match status" value="1"/>
</dbReference>
<dbReference type="Proteomes" id="UP000766595">
    <property type="component" value="Unassembled WGS sequence"/>
</dbReference>
<dbReference type="NCBIfam" id="TIGR00778">
    <property type="entry name" value="ahpD_dom"/>
    <property type="match status" value="1"/>
</dbReference>
<dbReference type="AlphaFoldDB" id="A0A947GF09"/>
<dbReference type="PANTHER" id="PTHR35446:SF2">
    <property type="entry name" value="CARBOXYMUCONOLACTONE DECARBOXYLASE-LIKE DOMAIN-CONTAINING PROTEIN"/>
    <property type="match status" value="1"/>
</dbReference>
<name>A0A947GF09_9HYPH</name>
<gene>
    <name evidence="2" type="ORF">KL771_11135</name>
</gene>
<dbReference type="InterPro" id="IPR004675">
    <property type="entry name" value="AhpD_core"/>
</dbReference>
<dbReference type="GO" id="GO:0051920">
    <property type="term" value="F:peroxiredoxin activity"/>
    <property type="evidence" value="ECO:0007669"/>
    <property type="project" value="InterPro"/>
</dbReference>
<protein>
    <submittedName>
        <fullName evidence="2">Carboxymuconolactone decarboxylase family protein</fullName>
    </submittedName>
</protein>
<comment type="caution">
    <text evidence="2">The sequence shown here is derived from an EMBL/GenBank/DDBJ whole genome shotgun (WGS) entry which is preliminary data.</text>
</comment>
<proteinExistence type="predicted"/>
<accession>A0A947GF09</accession>
<dbReference type="InterPro" id="IPR029032">
    <property type="entry name" value="AhpD-like"/>
</dbReference>
<keyword evidence="3" id="KW-1185">Reference proteome</keyword>
<reference evidence="2 3" key="1">
    <citation type="submission" date="2021-06" db="EMBL/GenBank/DDBJ databases">
        <authorList>
            <person name="Grouzdev D.S."/>
            <person name="Koziaeva V."/>
        </authorList>
    </citation>
    <scope>NUCLEOTIDE SEQUENCE [LARGE SCALE GENOMIC DNA]</scope>
    <source>
        <strain evidence="2 3">22</strain>
    </source>
</reference>
<evidence type="ECO:0000313" key="2">
    <source>
        <dbReference type="EMBL" id="MBT9290015.1"/>
    </source>
</evidence>
<dbReference type="EMBL" id="JAHHZF010000005">
    <property type="protein sequence ID" value="MBT9290015.1"/>
    <property type="molecule type" value="Genomic_DNA"/>
</dbReference>
<dbReference type="Pfam" id="PF02627">
    <property type="entry name" value="CMD"/>
    <property type="match status" value="1"/>
</dbReference>
<dbReference type="PANTHER" id="PTHR35446">
    <property type="entry name" value="SI:CH211-175M2.5"/>
    <property type="match status" value="1"/>
</dbReference>
<dbReference type="SUPFAM" id="SSF69118">
    <property type="entry name" value="AhpD-like"/>
    <property type="match status" value="1"/>
</dbReference>